<evidence type="ECO:0000313" key="1">
    <source>
        <dbReference type="EMBL" id="KZM89564.1"/>
    </source>
</evidence>
<dbReference type="EMBL" id="CP093348">
    <property type="protein sequence ID" value="WOH03545.1"/>
    <property type="molecule type" value="Genomic_DNA"/>
</dbReference>
<dbReference type="STRING" id="79200.A0A164UYV1"/>
<accession>A0A164UYV1</accession>
<reference evidence="2" key="2">
    <citation type="submission" date="2022-03" db="EMBL/GenBank/DDBJ databases">
        <title>Draft title - Genomic analysis of global carrot germplasm unveils the trajectory of domestication and the origin of high carotenoid orange carrot.</title>
        <authorList>
            <person name="Iorizzo M."/>
            <person name="Ellison S."/>
            <person name="Senalik D."/>
            <person name="Macko-Podgorni A."/>
            <person name="Grzebelus D."/>
            <person name="Bostan H."/>
            <person name="Rolling W."/>
            <person name="Curaba J."/>
            <person name="Simon P."/>
        </authorList>
    </citation>
    <scope>NUCLEOTIDE SEQUENCE</scope>
    <source>
        <tissue evidence="2">Leaf</tissue>
    </source>
</reference>
<protein>
    <submittedName>
        <fullName evidence="1">Uncharacterized protein</fullName>
    </submittedName>
</protein>
<evidence type="ECO:0000313" key="2">
    <source>
        <dbReference type="EMBL" id="WOH03545.1"/>
    </source>
</evidence>
<name>A0A164UYV1_DAUCS</name>
<dbReference type="EMBL" id="LNRQ01000006">
    <property type="protein sequence ID" value="KZM89564.1"/>
    <property type="molecule type" value="Genomic_DNA"/>
</dbReference>
<keyword evidence="3" id="KW-1185">Reference proteome</keyword>
<dbReference type="AlphaFoldDB" id="A0A164UYV1"/>
<reference evidence="1" key="1">
    <citation type="journal article" date="2016" name="Nat. Genet.">
        <title>A high-quality carrot genome assembly provides new insights into carotenoid accumulation and asterid genome evolution.</title>
        <authorList>
            <person name="Iorizzo M."/>
            <person name="Ellison S."/>
            <person name="Senalik D."/>
            <person name="Zeng P."/>
            <person name="Satapoomin P."/>
            <person name="Huang J."/>
            <person name="Bowman M."/>
            <person name="Iovene M."/>
            <person name="Sanseverino W."/>
            <person name="Cavagnaro P."/>
            <person name="Yildiz M."/>
            <person name="Macko-Podgorni A."/>
            <person name="Moranska E."/>
            <person name="Grzebelus E."/>
            <person name="Grzebelus D."/>
            <person name="Ashrafi H."/>
            <person name="Zheng Z."/>
            <person name="Cheng S."/>
            <person name="Spooner D."/>
            <person name="Van Deynze A."/>
            <person name="Simon P."/>
        </authorList>
    </citation>
    <scope>NUCLEOTIDE SEQUENCE [LARGE SCALE GENOMIC DNA]</scope>
    <source>
        <tissue evidence="1">Leaf</tissue>
    </source>
</reference>
<dbReference type="Gramene" id="KZM89564">
    <property type="protein sequence ID" value="KZM89564"/>
    <property type="gene ID" value="DCAR_023073"/>
</dbReference>
<dbReference type="Proteomes" id="UP000077755">
    <property type="component" value="Chromosome 6"/>
</dbReference>
<gene>
    <name evidence="1" type="ORF">DCAR_023073</name>
    <name evidence="2" type="ORF">DCAR_0622944</name>
</gene>
<evidence type="ECO:0000313" key="3">
    <source>
        <dbReference type="Proteomes" id="UP000077755"/>
    </source>
</evidence>
<proteinExistence type="predicted"/>
<sequence length="119" mass="12702">MNKNGELFIKRNPQLKLKLVDGSSLAAAVVLNSIPEGTTHVAIKGKSSKVSNSVAIALCHRGVQGLKPVSKGNMIPNSKIEECNEMIKNETACQCSFTCSVIDSPADNPKHKEPLSAPF</sequence>
<organism evidence="1">
    <name type="scientific">Daucus carota subsp. sativus</name>
    <name type="common">Carrot</name>
    <dbReference type="NCBI Taxonomy" id="79200"/>
    <lineage>
        <taxon>Eukaryota</taxon>
        <taxon>Viridiplantae</taxon>
        <taxon>Streptophyta</taxon>
        <taxon>Embryophyta</taxon>
        <taxon>Tracheophyta</taxon>
        <taxon>Spermatophyta</taxon>
        <taxon>Magnoliopsida</taxon>
        <taxon>eudicotyledons</taxon>
        <taxon>Gunneridae</taxon>
        <taxon>Pentapetalae</taxon>
        <taxon>asterids</taxon>
        <taxon>campanulids</taxon>
        <taxon>Apiales</taxon>
        <taxon>Apiaceae</taxon>
        <taxon>Apioideae</taxon>
        <taxon>Scandiceae</taxon>
        <taxon>Daucinae</taxon>
        <taxon>Daucus</taxon>
        <taxon>Daucus sect. Daucus</taxon>
    </lineage>
</organism>